<comment type="caution">
    <text evidence="1">The sequence shown here is derived from an EMBL/GenBank/DDBJ whole genome shotgun (WGS) entry which is preliminary data.</text>
</comment>
<gene>
    <name evidence="1" type="ORF">K460DRAFT_94352</name>
</gene>
<dbReference type="RefSeq" id="XP_040787140.1">
    <property type="nucleotide sequence ID" value="XM_040938826.1"/>
</dbReference>
<protein>
    <submittedName>
        <fullName evidence="1">Uncharacterized protein</fullName>
    </submittedName>
</protein>
<reference evidence="1" key="1">
    <citation type="submission" date="2020-01" db="EMBL/GenBank/DDBJ databases">
        <authorList>
            <consortium name="DOE Joint Genome Institute"/>
            <person name="Haridas S."/>
            <person name="Albert R."/>
            <person name="Binder M."/>
            <person name="Bloem J."/>
            <person name="Labutti K."/>
            <person name="Salamov A."/>
            <person name="Andreopoulos B."/>
            <person name="Baker S.E."/>
            <person name="Barry K."/>
            <person name="Bills G."/>
            <person name="Bluhm B.H."/>
            <person name="Cannon C."/>
            <person name="Castanera R."/>
            <person name="Culley D.E."/>
            <person name="Daum C."/>
            <person name="Ezra D."/>
            <person name="Gonzalez J.B."/>
            <person name="Henrissat B."/>
            <person name="Kuo A."/>
            <person name="Liang C."/>
            <person name="Lipzen A."/>
            <person name="Lutzoni F."/>
            <person name="Magnuson J."/>
            <person name="Mondo S."/>
            <person name="Nolan M."/>
            <person name="Ohm R."/>
            <person name="Pangilinan J."/>
            <person name="Park H.-J."/>
            <person name="Ramirez L."/>
            <person name="Alfaro M."/>
            <person name="Sun H."/>
            <person name="Tritt A."/>
            <person name="Yoshinaga Y."/>
            <person name="Zwiers L.-H."/>
            <person name="Turgeon B.G."/>
            <person name="Goodwin S.B."/>
            <person name="Spatafora J.W."/>
            <person name="Crous P.W."/>
            <person name="Grigoriev I.V."/>
        </authorList>
    </citation>
    <scope>NUCLEOTIDE SEQUENCE</scope>
    <source>
        <strain evidence="1">CBS 394.84</strain>
    </source>
</reference>
<name>A0A9P4GFB4_9PLEO</name>
<dbReference type="EMBL" id="ML976616">
    <property type="protein sequence ID" value="KAF1844577.1"/>
    <property type="molecule type" value="Genomic_DNA"/>
</dbReference>
<evidence type="ECO:0000313" key="1">
    <source>
        <dbReference type="EMBL" id="KAF1844577.1"/>
    </source>
</evidence>
<dbReference type="GeneID" id="63856083"/>
<organism evidence="1 2">
    <name type="scientific">Cucurbitaria berberidis CBS 394.84</name>
    <dbReference type="NCBI Taxonomy" id="1168544"/>
    <lineage>
        <taxon>Eukaryota</taxon>
        <taxon>Fungi</taxon>
        <taxon>Dikarya</taxon>
        <taxon>Ascomycota</taxon>
        <taxon>Pezizomycotina</taxon>
        <taxon>Dothideomycetes</taxon>
        <taxon>Pleosporomycetidae</taxon>
        <taxon>Pleosporales</taxon>
        <taxon>Pleosporineae</taxon>
        <taxon>Cucurbitariaceae</taxon>
        <taxon>Cucurbitaria</taxon>
    </lineage>
</organism>
<dbReference type="Proteomes" id="UP000800039">
    <property type="component" value="Unassembled WGS sequence"/>
</dbReference>
<evidence type="ECO:0000313" key="2">
    <source>
        <dbReference type="Proteomes" id="UP000800039"/>
    </source>
</evidence>
<sequence>MGTGWIEQPVAVQWLGVRSCGNQVVIVLCLLSFCTQYHSSFASYVSTVLLVARNRLDKGQRATGRAKSNTSIV</sequence>
<dbReference type="AlphaFoldDB" id="A0A9P4GFB4"/>
<proteinExistence type="predicted"/>
<accession>A0A9P4GFB4</accession>
<keyword evidence="2" id="KW-1185">Reference proteome</keyword>